<evidence type="ECO:0000256" key="7">
    <source>
        <dbReference type="RuleBase" id="RU003991"/>
    </source>
</evidence>
<dbReference type="InterPro" id="IPR015927">
    <property type="entry name" value="Peptidase_S24_S26A/B/C"/>
</dbReference>
<evidence type="ECO:0000256" key="4">
    <source>
        <dbReference type="ARBA" id="ARBA00022813"/>
    </source>
</evidence>
<feature type="domain" description="HTH cro/C1-type" evidence="8">
    <location>
        <begin position="8"/>
        <end position="62"/>
    </location>
</feature>
<comment type="similarity">
    <text evidence="1 7">Belongs to the peptidase S24 family.</text>
</comment>
<dbReference type="CDD" id="cd00093">
    <property type="entry name" value="HTH_XRE"/>
    <property type="match status" value="1"/>
</dbReference>
<dbReference type="PRINTS" id="PR00726">
    <property type="entry name" value="LEXASERPTASE"/>
</dbReference>
<keyword evidence="6" id="KW-0742">SOS response</keyword>
<dbReference type="SMART" id="SM00530">
    <property type="entry name" value="HTH_XRE"/>
    <property type="match status" value="1"/>
</dbReference>
<dbReference type="InterPro" id="IPR006197">
    <property type="entry name" value="Peptidase_S24_LexA"/>
</dbReference>
<dbReference type="PANTHER" id="PTHR33516">
    <property type="entry name" value="LEXA REPRESSOR"/>
    <property type="match status" value="1"/>
</dbReference>
<dbReference type="CDD" id="cd06529">
    <property type="entry name" value="S24_LexA-like"/>
    <property type="match status" value="1"/>
</dbReference>
<evidence type="ECO:0000256" key="3">
    <source>
        <dbReference type="ARBA" id="ARBA00022801"/>
    </source>
</evidence>
<keyword evidence="2" id="KW-0227">DNA damage</keyword>
<dbReference type="InterPro" id="IPR050077">
    <property type="entry name" value="LexA_repressor"/>
</dbReference>
<name>A0A223AQY4_9FIRM</name>
<keyword evidence="5" id="KW-0234">DNA repair</keyword>
<dbReference type="GO" id="GO:0006281">
    <property type="term" value="P:DNA repair"/>
    <property type="evidence" value="ECO:0007669"/>
    <property type="project" value="UniProtKB-KW"/>
</dbReference>
<evidence type="ECO:0000256" key="5">
    <source>
        <dbReference type="ARBA" id="ARBA00023204"/>
    </source>
</evidence>
<dbReference type="SUPFAM" id="SSF47413">
    <property type="entry name" value="lambda repressor-like DNA-binding domains"/>
    <property type="match status" value="1"/>
</dbReference>
<dbReference type="Proteomes" id="UP000214689">
    <property type="component" value="Chromosome"/>
</dbReference>
<keyword evidence="4 7" id="KW-0068">Autocatalytic cleavage</keyword>
<dbReference type="EMBL" id="CP016199">
    <property type="protein sequence ID" value="ASS37383.1"/>
    <property type="molecule type" value="Genomic_DNA"/>
</dbReference>
<dbReference type="InterPro" id="IPR010982">
    <property type="entry name" value="Lambda_DNA-bd_dom_sf"/>
</dbReference>
<evidence type="ECO:0000256" key="6">
    <source>
        <dbReference type="ARBA" id="ARBA00023236"/>
    </source>
</evidence>
<dbReference type="InterPro" id="IPR001387">
    <property type="entry name" value="Cro/C1-type_HTH"/>
</dbReference>
<evidence type="ECO:0000256" key="2">
    <source>
        <dbReference type="ARBA" id="ARBA00022763"/>
    </source>
</evidence>
<dbReference type="GO" id="GO:0016787">
    <property type="term" value="F:hydrolase activity"/>
    <property type="evidence" value="ECO:0007669"/>
    <property type="project" value="UniProtKB-KW"/>
</dbReference>
<evidence type="ECO:0000256" key="1">
    <source>
        <dbReference type="ARBA" id="ARBA00007484"/>
    </source>
</evidence>
<dbReference type="GO" id="GO:0003677">
    <property type="term" value="F:DNA binding"/>
    <property type="evidence" value="ECO:0007669"/>
    <property type="project" value="InterPro"/>
</dbReference>
<dbReference type="PANTHER" id="PTHR33516:SF2">
    <property type="entry name" value="LEXA REPRESSOR-RELATED"/>
    <property type="match status" value="1"/>
</dbReference>
<dbReference type="SUPFAM" id="SSF51306">
    <property type="entry name" value="LexA/Signal peptidase"/>
    <property type="match status" value="1"/>
</dbReference>
<organism evidence="9 10">
    <name type="scientific">Mogibacterium pumilum</name>
    <dbReference type="NCBI Taxonomy" id="86332"/>
    <lineage>
        <taxon>Bacteria</taxon>
        <taxon>Bacillati</taxon>
        <taxon>Bacillota</taxon>
        <taxon>Clostridia</taxon>
        <taxon>Peptostreptococcales</taxon>
        <taxon>Anaerovoracaceae</taxon>
        <taxon>Mogibacterium</taxon>
    </lineage>
</organism>
<dbReference type="OrthoDB" id="1766270at2"/>
<dbReference type="InterPro" id="IPR039418">
    <property type="entry name" value="LexA-like"/>
</dbReference>
<accession>A0A223AQY4</accession>
<dbReference type="InterPro" id="IPR036286">
    <property type="entry name" value="LexA/Signal_pep-like_sf"/>
</dbReference>
<evidence type="ECO:0000259" key="8">
    <source>
        <dbReference type="PROSITE" id="PS50943"/>
    </source>
</evidence>
<dbReference type="AlphaFoldDB" id="A0A223AQY4"/>
<gene>
    <name evidence="9" type="ORF">AXF17_02150</name>
</gene>
<keyword evidence="3 7" id="KW-0378">Hydrolase</keyword>
<evidence type="ECO:0000313" key="9">
    <source>
        <dbReference type="EMBL" id="ASS37383.1"/>
    </source>
</evidence>
<dbReference type="GO" id="GO:0006355">
    <property type="term" value="P:regulation of DNA-templated transcription"/>
    <property type="evidence" value="ECO:0007669"/>
    <property type="project" value="InterPro"/>
</dbReference>
<sequence>MDIRTKRLNKAFKASGLSQSELCDKADINKGALSSYLSGRYFPKQIALEKLSSALNVSISYLMGFDTDDTTEKGNPRPLPSNIILPSAHKLPIMGTICAGDGVVCEDDYQGTFIVDIDVKADYCLRVHGDSMIGANIYDGDIVFISKSYDFVQDQIYAIERLDYNEASLKRVTQDGDTLILNPCNPEYHAMVTDYEDVRIIGRCVGVLHKYV</sequence>
<dbReference type="Gene3D" id="2.10.109.10">
    <property type="entry name" value="Umud Fragment, subunit A"/>
    <property type="match status" value="1"/>
</dbReference>
<keyword evidence="10" id="KW-1185">Reference proteome</keyword>
<dbReference type="GO" id="GO:0009432">
    <property type="term" value="P:SOS response"/>
    <property type="evidence" value="ECO:0007669"/>
    <property type="project" value="UniProtKB-KW"/>
</dbReference>
<evidence type="ECO:0000313" key="10">
    <source>
        <dbReference type="Proteomes" id="UP000214689"/>
    </source>
</evidence>
<dbReference type="RefSeq" id="WP_094233611.1">
    <property type="nucleotide sequence ID" value="NZ_CP016199.1"/>
</dbReference>
<proteinExistence type="inferred from homology"/>
<protein>
    <recommendedName>
        <fullName evidence="8">HTH cro/C1-type domain-containing protein</fullName>
    </recommendedName>
</protein>
<dbReference type="Gene3D" id="1.10.260.40">
    <property type="entry name" value="lambda repressor-like DNA-binding domains"/>
    <property type="match status" value="1"/>
</dbReference>
<dbReference type="PROSITE" id="PS50943">
    <property type="entry name" value="HTH_CROC1"/>
    <property type="match status" value="1"/>
</dbReference>
<dbReference type="Pfam" id="PF01381">
    <property type="entry name" value="HTH_3"/>
    <property type="match status" value="1"/>
</dbReference>
<reference evidence="10" key="1">
    <citation type="submission" date="2016-05" db="EMBL/GenBank/DDBJ databases">
        <authorList>
            <person name="Holder M.E."/>
            <person name="Ajami N.J."/>
            <person name="Petrosino J.F."/>
        </authorList>
    </citation>
    <scope>NUCLEOTIDE SEQUENCE [LARGE SCALE GENOMIC DNA]</scope>
    <source>
        <strain evidence="10">ATCC 700696</strain>
    </source>
</reference>
<dbReference type="Pfam" id="PF00717">
    <property type="entry name" value="Peptidase_S24"/>
    <property type="match status" value="1"/>
</dbReference>